<gene>
    <name evidence="2" type="ORF">CYMTET_29273</name>
</gene>
<proteinExistence type="predicted"/>
<evidence type="ECO:0000256" key="1">
    <source>
        <dbReference type="SAM" id="MobiDB-lite"/>
    </source>
</evidence>
<sequence>MALTARALRLVRFDVTVFPARSATILDSAYCATVSKLVALEPASNPAVWVFSQLLLAEPYRIRCKEIPRADPPHTLCQRLWRGNPWSSQLPWESLTMRRLSTPKHPGAQRKMAMTELLREDKDRGEMHTAEEIGGAKRPSSACAETNGGTEPLRTSSGGTKQKRIRWWLALLLYHNPSLAEYRDRRSRQDMIDAGFVADEDGEYGEKIREEQLKAEIDRRQAVRANVFRHLEETGTQLQRLPSVAQRVGDMAKASLPPKLQQLPSMANVVRDGRWKNGWMTMQKHDDRANSTAAAAEHD</sequence>
<organism evidence="2 3">
    <name type="scientific">Cymbomonas tetramitiformis</name>
    <dbReference type="NCBI Taxonomy" id="36881"/>
    <lineage>
        <taxon>Eukaryota</taxon>
        <taxon>Viridiplantae</taxon>
        <taxon>Chlorophyta</taxon>
        <taxon>Pyramimonadophyceae</taxon>
        <taxon>Pyramimonadales</taxon>
        <taxon>Pyramimonadaceae</taxon>
        <taxon>Cymbomonas</taxon>
    </lineage>
</organism>
<evidence type="ECO:0000313" key="2">
    <source>
        <dbReference type="EMBL" id="KAK3261840.1"/>
    </source>
</evidence>
<evidence type="ECO:0000313" key="3">
    <source>
        <dbReference type="Proteomes" id="UP001190700"/>
    </source>
</evidence>
<feature type="compositionally biased region" description="Polar residues" evidence="1">
    <location>
        <begin position="143"/>
        <end position="158"/>
    </location>
</feature>
<reference evidence="2 3" key="1">
    <citation type="journal article" date="2015" name="Genome Biol. Evol.">
        <title>Comparative Genomics of a Bacterivorous Green Alga Reveals Evolutionary Causalities and Consequences of Phago-Mixotrophic Mode of Nutrition.</title>
        <authorList>
            <person name="Burns J.A."/>
            <person name="Paasch A."/>
            <person name="Narechania A."/>
            <person name="Kim E."/>
        </authorList>
    </citation>
    <scope>NUCLEOTIDE SEQUENCE [LARGE SCALE GENOMIC DNA]</scope>
    <source>
        <strain evidence="2 3">PLY_AMNH</strain>
    </source>
</reference>
<accession>A0AAE0FLS3</accession>
<dbReference type="Proteomes" id="UP001190700">
    <property type="component" value="Unassembled WGS sequence"/>
</dbReference>
<name>A0AAE0FLS3_9CHLO</name>
<protein>
    <submittedName>
        <fullName evidence="2">Uncharacterized protein</fullName>
    </submittedName>
</protein>
<dbReference type="EMBL" id="LGRX02016621">
    <property type="protein sequence ID" value="KAK3261840.1"/>
    <property type="molecule type" value="Genomic_DNA"/>
</dbReference>
<comment type="caution">
    <text evidence="2">The sequence shown here is derived from an EMBL/GenBank/DDBJ whole genome shotgun (WGS) entry which is preliminary data.</text>
</comment>
<feature type="region of interest" description="Disordered" evidence="1">
    <location>
        <begin position="130"/>
        <end position="158"/>
    </location>
</feature>
<dbReference type="AlphaFoldDB" id="A0AAE0FLS3"/>
<keyword evidence="3" id="KW-1185">Reference proteome</keyword>